<dbReference type="InterPro" id="IPR011990">
    <property type="entry name" value="TPR-like_helical_dom_sf"/>
</dbReference>
<comment type="caution">
    <text evidence="4">The sequence shown here is derived from an EMBL/GenBank/DDBJ whole genome shotgun (WGS) entry which is preliminary data.</text>
</comment>
<dbReference type="PANTHER" id="PTHR22904">
    <property type="entry name" value="TPR REPEAT CONTAINING PROTEIN"/>
    <property type="match status" value="1"/>
</dbReference>
<dbReference type="SMART" id="SM00028">
    <property type="entry name" value="TPR"/>
    <property type="match status" value="3"/>
</dbReference>
<evidence type="ECO:0000313" key="5">
    <source>
        <dbReference type="Proteomes" id="UP000660262"/>
    </source>
</evidence>
<evidence type="ECO:0000256" key="3">
    <source>
        <dbReference type="PROSITE-ProRule" id="PRU00339"/>
    </source>
</evidence>
<name>A0A830HF18_9CHLO</name>
<dbReference type="Gene3D" id="1.25.40.10">
    <property type="entry name" value="Tetratricopeptide repeat domain"/>
    <property type="match status" value="1"/>
</dbReference>
<evidence type="ECO:0000256" key="1">
    <source>
        <dbReference type="ARBA" id="ARBA00022737"/>
    </source>
</evidence>
<organism evidence="4 5">
    <name type="scientific">Pycnococcus provasolii</name>
    <dbReference type="NCBI Taxonomy" id="41880"/>
    <lineage>
        <taxon>Eukaryota</taxon>
        <taxon>Viridiplantae</taxon>
        <taxon>Chlorophyta</taxon>
        <taxon>Pseudoscourfieldiophyceae</taxon>
        <taxon>Pseudoscourfieldiales</taxon>
        <taxon>Pycnococcaceae</taxon>
        <taxon>Pycnococcus</taxon>
    </lineage>
</organism>
<evidence type="ECO:0000256" key="2">
    <source>
        <dbReference type="ARBA" id="ARBA00022803"/>
    </source>
</evidence>
<dbReference type="PROSITE" id="PS50293">
    <property type="entry name" value="TPR_REGION"/>
    <property type="match status" value="1"/>
</dbReference>
<dbReference type="GO" id="GO:0051879">
    <property type="term" value="F:Hsp90 protein binding"/>
    <property type="evidence" value="ECO:0007669"/>
    <property type="project" value="TreeGrafter"/>
</dbReference>
<dbReference type="AlphaFoldDB" id="A0A830HF18"/>
<proteinExistence type="predicted"/>
<evidence type="ECO:0000313" key="4">
    <source>
        <dbReference type="EMBL" id="GHP05093.1"/>
    </source>
</evidence>
<keyword evidence="2 3" id="KW-0802">TPR repeat</keyword>
<keyword evidence="1" id="KW-0677">Repeat</keyword>
<protein>
    <submittedName>
        <fullName evidence="4">Stress-induced-phosphoprotein 1</fullName>
    </submittedName>
</protein>
<dbReference type="EMBL" id="BNJQ01000009">
    <property type="protein sequence ID" value="GHP05093.1"/>
    <property type="molecule type" value="Genomic_DNA"/>
</dbReference>
<dbReference type="SUPFAM" id="SSF48452">
    <property type="entry name" value="TPR-like"/>
    <property type="match status" value="1"/>
</dbReference>
<feature type="repeat" description="TPR" evidence="3">
    <location>
        <begin position="21"/>
        <end position="54"/>
    </location>
</feature>
<dbReference type="PANTHER" id="PTHR22904:SF523">
    <property type="entry name" value="STRESS-INDUCED-PHOSPHOPROTEIN 1"/>
    <property type="match status" value="1"/>
</dbReference>
<dbReference type="OrthoDB" id="552876at2759"/>
<keyword evidence="5" id="KW-1185">Reference proteome</keyword>
<gene>
    <name evidence="4" type="ORF">PPROV_000384500</name>
</gene>
<dbReference type="PROSITE" id="PS50005">
    <property type="entry name" value="TPR"/>
    <property type="match status" value="2"/>
</dbReference>
<accession>A0A830HF18</accession>
<sequence>MAGRFHFDGTQQELDTWRKASTEARQRGNEAFAASEYTRAYEAFTEAIRRDPTSASAWGNRSALYLESGDANAALVDARQMLNLCDEPDNARAKAYTRIASALFAIGKFREAYDAFGSALQIDPSNEVCLHGREECAARLPVPTSGDNLVVTASDRYAKDAPVTPARWEESGVAPRKPLTLKQVLELAAEAGFWMDASASDPSDTRPLRARVDLAKFFNFYGVTSLTTFNARYSAERLVDGGAPARWVDGHAVPGTGGTLEIVPSRSLASTVRRDNYL</sequence>
<dbReference type="Pfam" id="PF00515">
    <property type="entry name" value="TPR_1"/>
    <property type="match status" value="1"/>
</dbReference>
<dbReference type="Proteomes" id="UP000660262">
    <property type="component" value="Unassembled WGS sequence"/>
</dbReference>
<feature type="repeat" description="TPR" evidence="3">
    <location>
        <begin position="93"/>
        <end position="126"/>
    </location>
</feature>
<dbReference type="Pfam" id="PF13431">
    <property type="entry name" value="TPR_17"/>
    <property type="match status" value="1"/>
</dbReference>
<reference evidence="4" key="1">
    <citation type="submission" date="2020-10" db="EMBL/GenBank/DDBJ databases">
        <title>Unveiling of a novel bifunctional photoreceptor, Dualchrome1, isolated from a cosmopolitan green alga.</title>
        <authorList>
            <person name="Suzuki S."/>
            <person name="Kawachi M."/>
        </authorList>
    </citation>
    <scope>NUCLEOTIDE SEQUENCE</scope>
    <source>
        <strain evidence="4">NIES 2893</strain>
    </source>
</reference>
<dbReference type="InterPro" id="IPR019734">
    <property type="entry name" value="TPR_rpt"/>
</dbReference>